<evidence type="ECO:0000259" key="8">
    <source>
        <dbReference type="PROSITE" id="PS50850"/>
    </source>
</evidence>
<feature type="transmembrane region" description="Helical" evidence="7">
    <location>
        <begin position="134"/>
        <end position="158"/>
    </location>
</feature>
<feature type="transmembrane region" description="Helical" evidence="7">
    <location>
        <begin position="107"/>
        <end position="127"/>
    </location>
</feature>
<dbReference type="Gene3D" id="1.20.1250.20">
    <property type="entry name" value="MFS general substrate transporter like domains"/>
    <property type="match status" value="1"/>
</dbReference>
<feature type="region of interest" description="Disordered" evidence="6">
    <location>
        <begin position="1"/>
        <end position="20"/>
    </location>
</feature>
<dbReference type="GO" id="GO:0005351">
    <property type="term" value="F:carbohydrate:proton symporter activity"/>
    <property type="evidence" value="ECO:0007669"/>
    <property type="project" value="TreeGrafter"/>
</dbReference>
<feature type="transmembrane region" description="Helical" evidence="7">
    <location>
        <begin position="194"/>
        <end position="214"/>
    </location>
</feature>
<evidence type="ECO:0000313" key="10">
    <source>
        <dbReference type="Proteomes" id="UP001286456"/>
    </source>
</evidence>
<feature type="transmembrane region" description="Helical" evidence="7">
    <location>
        <begin position="481"/>
        <end position="499"/>
    </location>
</feature>
<dbReference type="EMBL" id="JAUEPO010000007">
    <property type="protein sequence ID" value="KAK3317324.1"/>
    <property type="molecule type" value="Genomic_DNA"/>
</dbReference>
<proteinExistence type="inferred from homology"/>
<evidence type="ECO:0000256" key="3">
    <source>
        <dbReference type="ARBA" id="ARBA00022692"/>
    </source>
</evidence>
<feature type="compositionally biased region" description="Low complexity" evidence="6">
    <location>
        <begin position="1"/>
        <end position="12"/>
    </location>
</feature>
<dbReference type="InterPro" id="IPR005829">
    <property type="entry name" value="Sugar_transporter_CS"/>
</dbReference>
<dbReference type="Pfam" id="PF00083">
    <property type="entry name" value="Sugar_tr"/>
    <property type="match status" value="1"/>
</dbReference>
<keyword evidence="4 7" id="KW-1133">Transmembrane helix</keyword>
<keyword evidence="3 7" id="KW-0812">Transmembrane</keyword>
<reference evidence="9" key="1">
    <citation type="journal article" date="2023" name="Mol. Phylogenet. Evol.">
        <title>Genome-scale phylogeny and comparative genomics of the fungal order Sordariales.</title>
        <authorList>
            <person name="Hensen N."/>
            <person name="Bonometti L."/>
            <person name="Westerberg I."/>
            <person name="Brannstrom I.O."/>
            <person name="Guillou S."/>
            <person name="Cros-Aarteil S."/>
            <person name="Calhoun S."/>
            <person name="Haridas S."/>
            <person name="Kuo A."/>
            <person name="Mondo S."/>
            <person name="Pangilinan J."/>
            <person name="Riley R."/>
            <person name="LaButti K."/>
            <person name="Andreopoulos B."/>
            <person name="Lipzen A."/>
            <person name="Chen C."/>
            <person name="Yan M."/>
            <person name="Daum C."/>
            <person name="Ng V."/>
            <person name="Clum A."/>
            <person name="Steindorff A."/>
            <person name="Ohm R.A."/>
            <person name="Martin F."/>
            <person name="Silar P."/>
            <person name="Natvig D.O."/>
            <person name="Lalanne C."/>
            <person name="Gautier V."/>
            <person name="Ament-Velasquez S.L."/>
            <person name="Kruys A."/>
            <person name="Hutchinson M.I."/>
            <person name="Powell A.J."/>
            <person name="Barry K."/>
            <person name="Miller A.N."/>
            <person name="Grigoriev I.V."/>
            <person name="Debuchy R."/>
            <person name="Gladieux P."/>
            <person name="Hiltunen Thoren M."/>
            <person name="Johannesson H."/>
        </authorList>
    </citation>
    <scope>NUCLEOTIDE SEQUENCE</scope>
    <source>
        <strain evidence="9">SMH4131-1</strain>
    </source>
</reference>
<feature type="transmembrane region" description="Helical" evidence="7">
    <location>
        <begin position="407"/>
        <end position="433"/>
    </location>
</feature>
<gene>
    <name evidence="9" type="ORF">B0T19DRAFT_493404</name>
</gene>
<organism evidence="9 10">
    <name type="scientific">Cercophora scortea</name>
    <dbReference type="NCBI Taxonomy" id="314031"/>
    <lineage>
        <taxon>Eukaryota</taxon>
        <taxon>Fungi</taxon>
        <taxon>Dikarya</taxon>
        <taxon>Ascomycota</taxon>
        <taxon>Pezizomycotina</taxon>
        <taxon>Sordariomycetes</taxon>
        <taxon>Sordariomycetidae</taxon>
        <taxon>Sordariales</taxon>
        <taxon>Lasiosphaeriaceae</taxon>
        <taxon>Cercophora</taxon>
    </lineage>
</organism>
<evidence type="ECO:0000313" key="9">
    <source>
        <dbReference type="EMBL" id="KAK3317324.1"/>
    </source>
</evidence>
<dbReference type="AlphaFoldDB" id="A0AAE0I308"/>
<feature type="transmembrane region" description="Helical" evidence="7">
    <location>
        <begin position="445"/>
        <end position="469"/>
    </location>
</feature>
<protein>
    <submittedName>
        <fullName evidence="9">General substrate transporter</fullName>
    </submittedName>
</protein>
<feature type="transmembrane region" description="Helical" evidence="7">
    <location>
        <begin position="226"/>
        <end position="245"/>
    </location>
</feature>
<dbReference type="PROSITE" id="PS50850">
    <property type="entry name" value="MFS"/>
    <property type="match status" value="1"/>
</dbReference>
<dbReference type="InterPro" id="IPR050360">
    <property type="entry name" value="MFS_Sugar_Transporters"/>
</dbReference>
<comment type="caution">
    <text evidence="9">The sequence shown here is derived from an EMBL/GenBank/DDBJ whole genome shotgun (WGS) entry which is preliminary data.</text>
</comment>
<dbReference type="PROSITE" id="PS00217">
    <property type="entry name" value="SUGAR_TRANSPORT_2"/>
    <property type="match status" value="1"/>
</dbReference>
<evidence type="ECO:0000256" key="5">
    <source>
        <dbReference type="ARBA" id="ARBA00023136"/>
    </source>
</evidence>
<evidence type="ECO:0000256" key="7">
    <source>
        <dbReference type="SAM" id="Phobius"/>
    </source>
</evidence>
<dbReference type="Proteomes" id="UP001286456">
    <property type="component" value="Unassembled WGS sequence"/>
</dbReference>
<keyword evidence="10" id="KW-1185">Reference proteome</keyword>
<keyword evidence="5 7" id="KW-0472">Membrane</keyword>
<sequence length="556" mass="61229">MMAEVTTTTTAAPERTSVSDKKSAHNAVVASESSVAELHAGVRDESIRAHFRFLWVTVLVGCALLEYGFDQGIIGSFQAMVGFLKVFGYPDSRLPSGWNIAAGPQQIISSFMLLGTFISCFCTGPLGSYIGRRWCILIGVALLAISITVMVVTTSLGVLYFSRLLMGFGNGLIMAFTMVYISEMAPAKLRGLSYGFMTTWITLGTSVGLLITNATANIDSKLCYQIPLYVLYAMPVVSIATIPFMPESPRWLLLRGKDDEAMKSLTWIRNGAYDRLTLQAEFEEMRLNALHDIENQSSWLVLDLFRGTNLRRTLLCIGVGLINPGIGAMFVIAFGTYFFVVVGVVDPFKWIVLSQWLGVVGLLSAYYALGKWGRRTLLLIGTTMCGLAMLFLGIIESIPSIHGTNAVAIGVIFLFSWFHFWFNFGLAPTTYLVAGELPAQNLRAYTAGLSSGAGFVFAWLTTFTAPYFINPAELNWGGKYGFIWFGTTCIVVAFVWFMVPEVQGRSLEEIEEMFDQRLPAKDFPSYVSHNAEVALHEAEKDLYGAEKAGVAHVDRV</sequence>
<dbReference type="SUPFAM" id="SSF103473">
    <property type="entry name" value="MFS general substrate transporter"/>
    <property type="match status" value="1"/>
</dbReference>
<dbReference type="FunFam" id="1.20.1250.20:FF:000078">
    <property type="entry name" value="MFS maltose transporter, putative"/>
    <property type="match status" value="1"/>
</dbReference>
<evidence type="ECO:0000256" key="4">
    <source>
        <dbReference type="ARBA" id="ARBA00022989"/>
    </source>
</evidence>
<evidence type="ECO:0000256" key="2">
    <source>
        <dbReference type="ARBA" id="ARBA00010992"/>
    </source>
</evidence>
<dbReference type="InterPro" id="IPR036259">
    <property type="entry name" value="MFS_trans_sf"/>
</dbReference>
<comment type="similarity">
    <text evidence="2">Belongs to the major facilitator superfamily. Sugar transporter (TC 2.A.1.1) family.</text>
</comment>
<reference evidence="9" key="2">
    <citation type="submission" date="2023-06" db="EMBL/GenBank/DDBJ databases">
        <authorList>
            <consortium name="Lawrence Berkeley National Laboratory"/>
            <person name="Haridas S."/>
            <person name="Hensen N."/>
            <person name="Bonometti L."/>
            <person name="Westerberg I."/>
            <person name="Brannstrom I.O."/>
            <person name="Guillou S."/>
            <person name="Cros-Aarteil S."/>
            <person name="Calhoun S."/>
            <person name="Kuo A."/>
            <person name="Mondo S."/>
            <person name="Pangilinan J."/>
            <person name="Riley R."/>
            <person name="Labutti K."/>
            <person name="Andreopoulos B."/>
            <person name="Lipzen A."/>
            <person name="Chen C."/>
            <person name="Yanf M."/>
            <person name="Daum C."/>
            <person name="Ng V."/>
            <person name="Clum A."/>
            <person name="Steindorff A."/>
            <person name="Ohm R."/>
            <person name="Martin F."/>
            <person name="Silar P."/>
            <person name="Natvig D."/>
            <person name="Lalanne C."/>
            <person name="Gautier V."/>
            <person name="Ament-Velasquez S.L."/>
            <person name="Kruys A."/>
            <person name="Hutchinson M.I."/>
            <person name="Powell A.J."/>
            <person name="Barry K."/>
            <person name="Miller A.N."/>
            <person name="Grigoriev I.V."/>
            <person name="Debuchy R."/>
            <person name="Gladieux P."/>
            <person name="Thoren M.H."/>
            <person name="Johannesson H."/>
        </authorList>
    </citation>
    <scope>NUCLEOTIDE SEQUENCE</scope>
    <source>
        <strain evidence="9">SMH4131-1</strain>
    </source>
</reference>
<comment type="subcellular location">
    <subcellularLocation>
        <location evidence="1">Membrane</location>
        <topology evidence="1">Multi-pass membrane protein</topology>
    </subcellularLocation>
</comment>
<evidence type="ECO:0000256" key="1">
    <source>
        <dbReference type="ARBA" id="ARBA00004141"/>
    </source>
</evidence>
<dbReference type="PANTHER" id="PTHR48022:SF10">
    <property type="entry name" value="MAJOR FACILITATOR SUPERFAMILY (MFS) PROFILE DOMAIN-CONTAINING PROTEIN"/>
    <property type="match status" value="1"/>
</dbReference>
<dbReference type="PANTHER" id="PTHR48022">
    <property type="entry name" value="PLASTIDIC GLUCOSE TRANSPORTER 4"/>
    <property type="match status" value="1"/>
</dbReference>
<dbReference type="GO" id="GO:0016020">
    <property type="term" value="C:membrane"/>
    <property type="evidence" value="ECO:0007669"/>
    <property type="project" value="UniProtKB-SubCell"/>
</dbReference>
<feature type="domain" description="Major facilitator superfamily (MFS) profile" evidence="8">
    <location>
        <begin position="56"/>
        <end position="503"/>
    </location>
</feature>
<feature type="transmembrane region" description="Helical" evidence="7">
    <location>
        <begin position="164"/>
        <end position="182"/>
    </location>
</feature>
<feature type="transmembrane region" description="Helical" evidence="7">
    <location>
        <begin position="376"/>
        <end position="395"/>
    </location>
</feature>
<evidence type="ECO:0000256" key="6">
    <source>
        <dbReference type="SAM" id="MobiDB-lite"/>
    </source>
</evidence>
<feature type="transmembrane region" description="Helical" evidence="7">
    <location>
        <begin position="314"/>
        <end position="344"/>
    </location>
</feature>
<feature type="transmembrane region" description="Helical" evidence="7">
    <location>
        <begin position="53"/>
        <end position="69"/>
    </location>
</feature>
<feature type="transmembrane region" description="Helical" evidence="7">
    <location>
        <begin position="350"/>
        <end position="369"/>
    </location>
</feature>
<accession>A0AAE0I308</accession>
<dbReference type="InterPro" id="IPR005828">
    <property type="entry name" value="MFS_sugar_transport-like"/>
</dbReference>
<name>A0AAE0I308_9PEZI</name>
<dbReference type="InterPro" id="IPR020846">
    <property type="entry name" value="MFS_dom"/>
</dbReference>